<keyword evidence="3" id="KW-1185">Reference proteome</keyword>
<feature type="domain" description="NXPE C-terminal" evidence="1">
    <location>
        <begin position="248"/>
        <end position="473"/>
    </location>
</feature>
<name>A0A9D4KD37_DREPO</name>
<dbReference type="Pfam" id="PF24536">
    <property type="entry name" value="NXPE4_C"/>
    <property type="match status" value="1"/>
</dbReference>
<accession>A0A9D4KD37</accession>
<comment type="caution">
    <text evidence="2">The sequence shown here is derived from an EMBL/GenBank/DDBJ whole genome shotgun (WGS) entry which is preliminary data.</text>
</comment>
<dbReference type="OrthoDB" id="8675562at2759"/>
<sequence length="473" mass="53667">MASGKHTKILFLNYDGDKGELTVQIQVYNWLNQQKRSGGDVIFVRAMSAASLPGKLIQPLTIAARVVDNEDGTYTAYAKPHWTGSTAVKARIGSKFENWCRRFRAMSLYGDSVFSIPNPHSIFVEYEKNGLTQTERCSATPTLSLYNATCNFTAQNYNMSFYCGYPSNQNLDCSNTILKAITRPFPKLNNVTDSLVVPPFTEMITDTLVLDVASRTNITTSAVKCRNRAALETWREQSPTGQGINGGWKMLHCVHRQLRNRTEIRRCLSRKRLLFLGDSTVRQYFDRLVRMVNKSAKIEKKMNGLKYFDTTLPMVAEWQVHEMPYHCGTSVSLCVPGSIAGAMMNVASVYNETTDSDIVLVITYNAHLQNYPPDVLESRLKSIIEPLKYLKRVHPRAKVFFKGPHPVSQDRKWFDIRISLMYREVLISALKDVLNDVVYLDTFSIGIAYDDLSLHPVNPMMQAQIDQLFGYIC</sequence>
<reference evidence="2" key="2">
    <citation type="submission" date="2020-11" db="EMBL/GenBank/DDBJ databases">
        <authorList>
            <person name="McCartney M.A."/>
            <person name="Auch B."/>
            <person name="Kono T."/>
            <person name="Mallez S."/>
            <person name="Becker A."/>
            <person name="Gohl D.M."/>
            <person name="Silverstein K.A.T."/>
            <person name="Koren S."/>
            <person name="Bechman K.B."/>
            <person name="Herman A."/>
            <person name="Abrahante J.E."/>
            <person name="Garbe J."/>
        </authorList>
    </citation>
    <scope>NUCLEOTIDE SEQUENCE</scope>
    <source>
        <strain evidence="2">Duluth1</strain>
        <tissue evidence="2">Whole animal</tissue>
    </source>
</reference>
<dbReference type="InterPro" id="IPR057106">
    <property type="entry name" value="NXPE4_C"/>
</dbReference>
<dbReference type="PANTHER" id="PTHR16165">
    <property type="entry name" value="NXPE FAMILY MEMBER"/>
    <property type="match status" value="1"/>
</dbReference>
<dbReference type="Proteomes" id="UP000828390">
    <property type="component" value="Unassembled WGS sequence"/>
</dbReference>
<proteinExistence type="predicted"/>
<evidence type="ECO:0000313" key="3">
    <source>
        <dbReference type="Proteomes" id="UP000828390"/>
    </source>
</evidence>
<protein>
    <recommendedName>
        <fullName evidence="1">NXPE C-terminal domain-containing protein</fullName>
    </recommendedName>
</protein>
<dbReference type="PANTHER" id="PTHR16165:SF5">
    <property type="entry name" value="NXPE FAMILY MEMBER 3"/>
    <property type="match status" value="1"/>
</dbReference>
<organism evidence="2 3">
    <name type="scientific">Dreissena polymorpha</name>
    <name type="common">Zebra mussel</name>
    <name type="synonym">Mytilus polymorpha</name>
    <dbReference type="NCBI Taxonomy" id="45954"/>
    <lineage>
        <taxon>Eukaryota</taxon>
        <taxon>Metazoa</taxon>
        <taxon>Spiralia</taxon>
        <taxon>Lophotrochozoa</taxon>
        <taxon>Mollusca</taxon>
        <taxon>Bivalvia</taxon>
        <taxon>Autobranchia</taxon>
        <taxon>Heteroconchia</taxon>
        <taxon>Euheterodonta</taxon>
        <taxon>Imparidentia</taxon>
        <taxon>Neoheterodontei</taxon>
        <taxon>Myida</taxon>
        <taxon>Dreissenoidea</taxon>
        <taxon>Dreissenidae</taxon>
        <taxon>Dreissena</taxon>
    </lineage>
</organism>
<evidence type="ECO:0000259" key="1">
    <source>
        <dbReference type="Pfam" id="PF24536"/>
    </source>
</evidence>
<dbReference type="AlphaFoldDB" id="A0A9D4KD37"/>
<evidence type="ECO:0000313" key="2">
    <source>
        <dbReference type="EMBL" id="KAH3837026.1"/>
    </source>
</evidence>
<dbReference type="SUPFAM" id="SSF52266">
    <property type="entry name" value="SGNH hydrolase"/>
    <property type="match status" value="1"/>
</dbReference>
<gene>
    <name evidence="2" type="ORF">DPMN_110404</name>
</gene>
<dbReference type="EMBL" id="JAIWYP010000004">
    <property type="protein sequence ID" value="KAH3837026.1"/>
    <property type="molecule type" value="Genomic_DNA"/>
</dbReference>
<reference evidence="2" key="1">
    <citation type="journal article" date="2019" name="bioRxiv">
        <title>The Genome of the Zebra Mussel, Dreissena polymorpha: A Resource for Invasive Species Research.</title>
        <authorList>
            <person name="McCartney M.A."/>
            <person name="Auch B."/>
            <person name="Kono T."/>
            <person name="Mallez S."/>
            <person name="Zhang Y."/>
            <person name="Obille A."/>
            <person name="Becker A."/>
            <person name="Abrahante J.E."/>
            <person name="Garbe J."/>
            <person name="Badalamenti J.P."/>
            <person name="Herman A."/>
            <person name="Mangelson H."/>
            <person name="Liachko I."/>
            <person name="Sullivan S."/>
            <person name="Sone E.D."/>
            <person name="Koren S."/>
            <person name="Silverstein K.A.T."/>
            <person name="Beckman K.B."/>
            <person name="Gohl D.M."/>
        </authorList>
    </citation>
    <scope>NUCLEOTIDE SEQUENCE</scope>
    <source>
        <strain evidence="2">Duluth1</strain>
        <tissue evidence="2">Whole animal</tissue>
    </source>
</reference>